<evidence type="ECO:0000256" key="5">
    <source>
        <dbReference type="ARBA" id="ARBA00023136"/>
    </source>
</evidence>
<feature type="transmembrane region" description="Helical" evidence="6">
    <location>
        <begin position="63"/>
        <end position="82"/>
    </location>
</feature>
<name>A0A927BZZ3_9GAMM</name>
<keyword evidence="5 6" id="KW-0472">Membrane</keyword>
<organism evidence="8 9">
    <name type="scientific">Spongiibacter pelagi</name>
    <dbReference type="NCBI Taxonomy" id="2760804"/>
    <lineage>
        <taxon>Bacteria</taxon>
        <taxon>Pseudomonadati</taxon>
        <taxon>Pseudomonadota</taxon>
        <taxon>Gammaproteobacteria</taxon>
        <taxon>Cellvibrionales</taxon>
        <taxon>Spongiibacteraceae</taxon>
        <taxon>Spongiibacter</taxon>
    </lineage>
</organism>
<evidence type="ECO:0000256" key="1">
    <source>
        <dbReference type="ARBA" id="ARBA00004651"/>
    </source>
</evidence>
<dbReference type="InterPro" id="IPR051791">
    <property type="entry name" value="Pra-immunoreactive"/>
</dbReference>
<keyword evidence="2" id="KW-1003">Cell membrane</keyword>
<feature type="transmembrane region" description="Helical" evidence="6">
    <location>
        <begin position="21"/>
        <end position="43"/>
    </location>
</feature>
<protein>
    <submittedName>
        <fullName evidence="8">RDD family protein</fullName>
    </submittedName>
</protein>
<evidence type="ECO:0000313" key="9">
    <source>
        <dbReference type="Proteomes" id="UP000610558"/>
    </source>
</evidence>
<comment type="caution">
    <text evidence="8">The sequence shown here is derived from an EMBL/GenBank/DDBJ whole genome shotgun (WGS) entry which is preliminary data.</text>
</comment>
<evidence type="ECO:0000256" key="4">
    <source>
        <dbReference type="ARBA" id="ARBA00022989"/>
    </source>
</evidence>
<feature type="domain" description="RDD" evidence="7">
    <location>
        <begin position="7"/>
        <end position="146"/>
    </location>
</feature>
<dbReference type="PANTHER" id="PTHR36115:SF10">
    <property type="entry name" value="RDD DOMAIN-CONTAINING PROTEIN"/>
    <property type="match status" value="1"/>
</dbReference>
<keyword evidence="3 6" id="KW-0812">Transmembrane</keyword>
<evidence type="ECO:0000256" key="6">
    <source>
        <dbReference type="SAM" id="Phobius"/>
    </source>
</evidence>
<dbReference type="PANTHER" id="PTHR36115">
    <property type="entry name" value="PROLINE-RICH ANTIGEN HOMOLOG-RELATED"/>
    <property type="match status" value="1"/>
</dbReference>
<dbReference type="RefSeq" id="WP_190762782.1">
    <property type="nucleotide sequence ID" value="NZ_JACXLD010000002.1"/>
</dbReference>
<dbReference type="AlphaFoldDB" id="A0A927BZZ3"/>
<dbReference type="Pfam" id="PF06271">
    <property type="entry name" value="RDD"/>
    <property type="match status" value="1"/>
</dbReference>
<keyword evidence="4 6" id="KW-1133">Transmembrane helix</keyword>
<dbReference type="GO" id="GO:0005886">
    <property type="term" value="C:plasma membrane"/>
    <property type="evidence" value="ECO:0007669"/>
    <property type="project" value="UniProtKB-SubCell"/>
</dbReference>
<evidence type="ECO:0000259" key="7">
    <source>
        <dbReference type="Pfam" id="PF06271"/>
    </source>
</evidence>
<dbReference type="EMBL" id="JACXLD010000002">
    <property type="protein sequence ID" value="MBD2858174.1"/>
    <property type="molecule type" value="Genomic_DNA"/>
</dbReference>
<gene>
    <name evidence="8" type="ORF">IB286_04070</name>
</gene>
<evidence type="ECO:0000256" key="2">
    <source>
        <dbReference type="ARBA" id="ARBA00022475"/>
    </source>
</evidence>
<keyword evidence="9" id="KW-1185">Reference proteome</keyword>
<feature type="transmembrane region" description="Helical" evidence="6">
    <location>
        <begin position="110"/>
        <end position="131"/>
    </location>
</feature>
<sequence length="160" mass="18070">MSDFPNAGVWRRLAAMVYDSFLIFALLFIASLIPTLILNAGNLGASPETNTVVHELNSPLGGWLYRFYLLAVIAGFYLAFWLKSGQTLGMQAWKLKLVNQHGNLPNAKQALVRLLVGLPSLLLFGMGYWWIWLDKENRSWHDRASGTKVIVLPKEDKKPR</sequence>
<dbReference type="Proteomes" id="UP000610558">
    <property type="component" value="Unassembled WGS sequence"/>
</dbReference>
<evidence type="ECO:0000256" key="3">
    <source>
        <dbReference type="ARBA" id="ARBA00022692"/>
    </source>
</evidence>
<comment type="subcellular location">
    <subcellularLocation>
        <location evidence="1">Cell membrane</location>
        <topology evidence="1">Multi-pass membrane protein</topology>
    </subcellularLocation>
</comment>
<proteinExistence type="predicted"/>
<accession>A0A927BZZ3</accession>
<reference evidence="8" key="1">
    <citation type="submission" date="2020-09" db="EMBL/GenBank/DDBJ databases">
        <authorList>
            <person name="Yoon J.-W."/>
        </authorList>
    </citation>
    <scope>NUCLEOTIDE SEQUENCE</scope>
    <source>
        <strain evidence="8">KMU-158</strain>
    </source>
</reference>
<dbReference type="InterPro" id="IPR010432">
    <property type="entry name" value="RDD"/>
</dbReference>
<evidence type="ECO:0000313" key="8">
    <source>
        <dbReference type="EMBL" id="MBD2858174.1"/>
    </source>
</evidence>